<feature type="region of interest" description="Disordered" evidence="1">
    <location>
        <begin position="1"/>
        <end position="157"/>
    </location>
</feature>
<evidence type="ECO:0000313" key="2">
    <source>
        <dbReference type="EMBL" id="KAG0147550.1"/>
    </source>
</evidence>
<accession>A0A9P6TDC5</accession>
<feature type="region of interest" description="Disordered" evidence="1">
    <location>
        <begin position="587"/>
        <end position="609"/>
    </location>
</feature>
<feature type="compositionally biased region" description="Low complexity" evidence="1">
    <location>
        <begin position="862"/>
        <end position="882"/>
    </location>
</feature>
<gene>
    <name evidence="2" type="ORF">CROQUDRAFT_76429</name>
</gene>
<feature type="region of interest" description="Disordered" evidence="1">
    <location>
        <begin position="387"/>
        <end position="547"/>
    </location>
</feature>
<keyword evidence="3" id="KW-1185">Reference proteome</keyword>
<feature type="region of interest" description="Disordered" evidence="1">
    <location>
        <begin position="1020"/>
        <end position="1089"/>
    </location>
</feature>
<feature type="region of interest" description="Disordered" evidence="1">
    <location>
        <begin position="184"/>
        <end position="232"/>
    </location>
</feature>
<dbReference type="EMBL" id="MU167246">
    <property type="protein sequence ID" value="KAG0147550.1"/>
    <property type="molecule type" value="Genomic_DNA"/>
</dbReference>
<reference evidence="2" key="1">
    <citation type="submission" date="2013-11" db="EMBL/GenBank/DDBJ databases">
        <title>Genome sequence of the fusiform rust pathogen reveals effectors for host alternation and coevolution with pine.</title>
        <authorList>
            <consortium name="DOE Joint Genome Institute"/>
            <person name="Smith K."/>
            <person name="Pendleton A."/>
            <person name="Kubisiak T."/>
            <person name="Anderson C."/>
            <person name="Salamov A."/>
            <person name="Aerts A."/>
            <person name="Riley R."/>
            <person name="Clum A."/>
            <person name="Lindquist E."/>
            <person name="Ence D."/>
            <person name="Campbell M."/>
            <person name="Kronenberg Z."/>
            <person name="Feau N."/>
            <person name="Dhillon B."/>
            <person name="Hamelin R."/>
            <person name="Burleigh J."/>
            <person name="Smith J."/>
            <person name="Yandell M."/>
            <person name="Nelson C."/>
            <person name="Grigoriev I."/>
            <person name="Davis J."/>
        </authorList>
    </citation>
    <scope>NUCLEOTIDE SEQUENCE</scope>
    <source>
        <strain evidence="2">G11</strain>
    </source>
</reference>
<comment type="caution">
    <text evidence="2">The sequence shown here is derived from an EMBL/GenBank/DDBJ whole genome shotgun (WGS) entry which is preliminary data.</text>
</comment>
<feature type="region of interest" description="Disordered" evidence="1">
    <location>
        <begin position="649"/>
        <end position="713"/>
    </location>
</feature>
<feature type="compositionally biased region" description="Polar residues" evidence="1">
    <location>
        <begin position="122"/>
        <end position="136"/>
    </location>
</feature>
<dbReference type="Proteomes" id="UP000886653">
    <property type="component" value="Unassembled WGS sequence"/>
</dbReference>
<evidence type="ECO:0000256" key="1">
    <source>
        <dbReference type="SAM" id="MobiDB-lite"/>
    </source>
</evidence>
<protein>
    <submittedName>
        <fullName evidence="2">Uncharacterized protein</fullName>
    </submittedName>
</protein>
<feature type="compositionally biased region" description="Polar residues" evidence="1">
    <location>
        <begin position="184"/>
        <end position="206"/>
    </location>
</feature>
<feature type="compositionally biased region" description="Polar residues" evidence="1">
    <location>
        <begin position="650"/>
        <end position="663"/>
    </location>
</feature>
<feature type="compositionally biased region" description="Basic and acidic residues" evidence="1">
    <location>
        <begin position="1147"/>
        <end position="1156"/>
    </location>
</feature>
<feature type="region of interest" description="Disordered" evidence="1">
    <location>
        <begin position="1121"/>
        <end position="1156"/>
    </location>
</feature>
<feature type="compositionally biased region" description="Low complexity" evidence="1">
    <location>
        <begin position="905"/>
        <end position="935"/>
    </location>
</feature>
<feature type="compositionally biased region" description="Low complexity" evidence="1">
    <location>
        <begin position="40"/>
        <end position="53"/>
    </location>
</feature>
<feature type="non-terminal residue" evidence="2">
    <location>
        <position position="1156"/>
    </location>
</feature>
<feature type="compositionally biased region" description="Polar residues" evidence="1">
    <location>
        <begin position="214"/>
        <end position="232"/>
    </location>
</feature>
<organism evidence="2 3">
    <name type="scientific">Cronartium quercuum f. sp. fusiforme G11</name>
    <dbReference type="NCBI Taxonomy" id="708437"/>
    <lineage>
        <taxon>Eukaryota</taxon>
        <taxon>Fungi</taxon>
        <taxon>Dikarya</taxon>
        <taxon>Basidiomycota</taxon>
        <taxon>Pucciniomycotina</taxon>
        <taxon>Pucciniomycetes</taxon>
        <taxon>Pucciniales</taxon>
        <taxon>Coleosporiaceae</taxon>
        <taxon>Cronartium</taxon>
    </lineage>
</organism>
<name>A0A9P6TDC5_9BASI</name>
<feature type="compositionally biased region" description="Polar residues" evidence="1">
    <location>
        <begin position="770"/>
        <end position="783"/>
    </location>
</feature>
<feature type="compositionally biased region" description="Low complexity" evidence="1">
    <location>
        <begin position="665"/>
        <end position="681"/>
    </location>
</feature>
<evidence type="ECO:0000313" key="3">
    <source>
        <dbReference type="Proteomes" id="UP000886653"/>
    </source>
</evidence>
<dbReference type="AlphaFoldDB" id="A0A9P6TDC5"/>
<feature type="compositionally biased region" description="Low complexity" evidence="1">
    <location>
        <begin position="470"/>
        <end position="479"/>
    </location>
</feature>
<sequence>MQPSFKFPPTSSPSSTPHSISQRKKHTPAPLRLHSPIPNPTTSSLKTLSPTLSIHPRSSQDSLVPISLNHHPPSTLSPPKSNEPPPPTIRSSYPTQRLGMPCSVSEASGLHQTATGPVHASGSHQLPSKTESLNNTSGGGEQLEHDQLSPIGNRQPSRYEQMTPIENRPFNQIGQERNIGVQHQTTPMGSTQSHQMSTTEGSSNIATPIGGNGHVQQQNTPTRNSQKTDSSFLSPVMSPVVVDRTRLVGLAELATPRWASSVLKPTRSTNENAHVLKDWNESALSPIHTRPLPFTSPIGFGEKKREKLEHASQYEPSTNWEEDVLGGYADRDTTQTTNIGASISYALSEPTFSTSSLRSSSYGFGKIRPGQVSEELTKAMGLADEAPLIPSDDQAPAAQKHESTRQADQDPLRSNENSTHKSRSDRPADLTFSRREENSTHKPESGSQAELASLRREDGRSSSHKPPFGSTTSTVSTRSPPDDHTLGSELGFLSKSTRGSLSSSHPPSTEEPTTVPTANKHRSHYSSIDKALDQATRKPTSRLSRVWDATPSKSLEIDDEAEKRPWNLSAPVLPSPTKSINSTRFEPVHSNKHSFSPAHHHHHHSPSTIAHSILKSASSGLVNQETMEMDQVAATNDGTAEALRKLDGLSTISTASPRTSKQVLSRPSSSSNRRPAHSRSNTPSSAGGKEKERASYHHHHTKERTKEDACISPKKTRARSLISAKDSQNDEQVGDVAGSQFASMRASFKPPPTPNLVGFQTHPVHHQHQHSSATLNSAPSSAGSVPMTFGEGTSPKTVFSYPASRRASQAKAMMGTGGVEGTEDWKRGSSSSTSYTGDTLATSVSAGTSSAHRSPPAKARRGSVGSEASSVVSASAEAEGAPGPVPPVPPLPKDYEPFKTSTTHASFSLPPSASPAPALALTSPQLSTTTNSTSTTRFLHSFTNSATTEPSPAPSLVAATKSKKWSLSAALGINRSPSFTKDSLAEEQARQAALGSSVDTTVSPGNVPKHASWATTNIKSPAISERDRTTSTSSSLTTEKLRRTPSGIPFFSRKASNAMSEISTPLGKVKAEVDRESSSGTGGGRKSMMGLNVFIRNSVVAPRKFEEKKDEKEKPVVVRKVTLGSKASSLISGGRRRGKTVSAANPPKEEPPPPLP</sequence>
<feature type="compositionally biased region" description="Low complexity" evidence="1">
    <location>
        <begin position="1"/>
        <end position="20"/>
    </location>
</feature>
<feature type="region of interest" description="Disordered" evidence="1">
    <location>
        <begin position="764"/>
        <end position="935"/>
    </location>
</feature>
<feature type="compositionally biased region" description="Pro residues" evidence="1">
    <location>
        <begin position="883"/>
        <end position="892"/>
    </location>
</feature>
<feature type="compositionally biased region" description="Low complexity" evidence="1">
    <location>
        <begin position="494"/>
        <end position="517"/>
    </location>
</feature>
<feature type="compositionally biased region" description="Basic and acidic residues" evidence="1">
    <location>
        <begin position="399"/>
        <end position="444"/>
    </location>
</feature>
<feature type="compositionally biased region" description="Polar residues" evidence="1">
    <location>
        <begin position="1054"/>
        <end position="1063"/>
    </location>
</feature>
<feature type="compositionally biased region" description="Polar residues" evidence="1">
    <location>
        <begin position="835"/>
        <end position="852"/>
    </location>
</feature>
<proteinExistence type="predicted"/>